<feature type="compositionally biased region" description="Polar residues" evidence="3">
    <location>
        <begin position="501"/>
        <end position="520"/>
    </location>
</feature>
<keyword evidence="1 2" id="KW-0238">DNA-binding</keyword>
<dbReference type="InterPro" id="IPR001356">
    <property type="entry name" value="HD"/>
</dbReference>
<dbReference type="STRING" id="1229662.W3X5L3"/>
<evidence type="ECO:0000259" key="5">
    <source>
        <dbReference type="PROSITE" id="PS50206"/>
    </source>
</evidence>
<feature type="domain" description="Rhodanese" evidence="5">
    <location>
        <begin position="623"/>
        <end position="649"/>
    </location>
</feature>
<comment type="subcellular location">
    <subcellularLocation>
        <location evidence="1 2">Nucleus</location>
    </subcellularLocation>
</comment>
<dbReference type="Gene3D" id="1.10.10.60">
    <property type="entry name" value="Homeodomain-like"/>
    <property type="match status" value="1"/>
</dbReference>
<organism evidence="6 7">
    <name type="scientific">Pestalotiopsis fici (strain W106-1 / CGMCC3.15140)</name>
    <dbReference type="NCBI Taxonomy" id="1229662"/>
    <lineage>
        <taxon>Eukaryota</taxon>
        <taxon>Fungi</taxon>
        <taxon>Dikarya</taxon>
        <taxon>Ascomycota</taxon>
        <taxon>Pezizomycotina</taxon>
        <taxon>Sordariomycetes</taxon>
        <taxon>Xylariomycetidae</taxon>
        <taxon>Amphisphaeriales</taxon>
        <taxon>Sporocadaceae</taxon>
        <taxon>Pestalotiopsis</taxon>
    </lineage>
</organism>
<dbReference type="EMBL" id="KI912113">
    <property type="protein sequence ID" value="ETS80476.1"/>
    <property type="molecule type" value="Genomic_DNA"/>
</dbReference>
<reference evidence="7" key="1">
    <citation type="journal article" date="2015" name="BMC Genomics">
        <title>Genomic and transcriptomic analysis of the endophytic fungus Pestalotiopsis fici reveals its lifestyle and high potential for synthesis of natural products.</title>
        <authorList>
            <person name="Wang X."/>
            <person name="Zhang X."/>
            <person name="Liu L."/>
            <person name="Xiang M."/>
            <person name="Wang W."/>
            <person name="Sun X."/>
            <person name="Che Y."/>
            <person name="Guo L."/>
            <person name="Liu G."/>
            <person name="Guo L."/>
            <person name="Wang C."/>
            <person name="Yin W.B."/>
            <person name="Stadler M."/>
            <person name="Zhang X."/>
            <person name="Liu X."/>
        </authorList>
    </citation>
    <scope>NUCLEOTIDE SEQUENCE [LARGE SCALE GENOMIC DNA]</scope>
    <source>
        <strain evidence="7">W106-1 / CGMCC3.15140</strain>
    </source>
</reference>
<proteinExistence type="predicted"/>
<keyword evidence="1 2" id="KW-0539">Nucleus</keyword>
<dbReference type="CDD" id="cd00086">
    <property type="entry name" value="homeodomain"/>
    <property type="match status" value="1"/>
</dbReference>
<keyword evidence="1 2" id="KW-0371">Homeobox</keyword>
<dbReference type="eggNOG" id="ENOG502T0JZ">
    <property type="taxonomic scope" value="Eukaryota"/>
</dbReference>
<dbReference type="Gene3D" id="3.40.250.10">
    <property type="entry name" value="Rhodanese-like domain"/>
    <property type="match status" value="1"/>
</dbReference>
<dbReference type="InterPro" id="IPR001763">
    <property type="entry name" value="Rhodanese-like_dom"/>
</dbReference>
<dbReference type="Proteomes" id="UP000030651">
    <property type="component" value="Unassembled WGS sequence"/>
</dbReference>
<dbReference type="SUPFAM" id="SSF46689">
    <property type="entry name" value="Homeodomain-like"/>
    <property type="match status" value="1"/>
</dbReference>
<evidence type="ECO:0000259" key="4">
    <source>
        <dbReference type="PROSITE" id="PS50071"/>
    </source>
</evidence>
<feature type="DNA-binding region" description="Homeobox" evidence="1">
    <location>
        <begin position="529"/>
        <end position="588"/>
    </location>
</feature>
<dbReference type="GO" id="GO:0003677">
    <property type="term" value="F:DNA binding"/>
    <property type="evidence" value="ECO:0007669"/>
    <property type="project" value="UniProtKB-UniRule"/>
</dbReference>
<dbReference type="InterPro" id="IPR036873">
    <property type="entry name" value="Rhodanese-like_dom_sf"/>
</dbReference>
<dbReference type="InterPro" id="IPR009057">
    <property type="entry name" value="Homeodomain-like_sf"/>
</dbReference>
<dbReference type="SUPFAM" id="SSF52821">
    <property type="entry name" value="Rhodanese/Cell cycle control phosphatase"/>
    <property type="match status" value="1"/>
</dbReference>
<evidence type="ECO:0000256" key="3">
    <source>
        <dbReference type="SAM" id="MobiDB-lite"/>
    </source>
</evidence>
<feature type="compositionally biased region" description="Polar residues" evidence="3">
    <location>
        <begin position="462"/>
        <end position="483"/>
    </location>
</feature>
<feature type="region of interest" description="Disordered" evidence="3">
    <location>
        <begin position="871"/>
        <end position="924"/>
    </location>
</feature>
<name>W3X5L3_PESFW</name>
<dbReference type="OrthoDB" id="4760831at2759"/>
<dbReference type="GO" id="GO:0005634">
    <property type="term" value="C:nucleus"/>
    <property type="evidence" value="ECO:0007669"/>
    <property type="project" value="UniProtKB-SubCell"/>
</dbReference>
<evidence type="ECO:0000313" key="6">
    <source>
        <dbReference type="EMBL" id="ETS80476.1"/>
    </source>
</evidence>
<dbReference type="AlphaFoldDB" id="W3X5L3"/>
<sequence length="924" mass="103505">MADSSYVTIRSRSRSRRDNDHDSTYGSSAGSHRTPAAATHDTSRVNYHVKHVSDFAKSLEDSAARAFPNRGRTQRYKKVQALLLHWRTDDLFVLPELEDLDRCFRDDYSFETDIFSIPSDNPHLELMMRVGQMIKEHESNDTLFVVYYGGHARIDESRQSTWCANRSPDSPWLQWSAIQTLLERSLSDVLILLDCCAGAASATFPNGTSITETISASSWDAIAPDPGRYSFTSALLEVMSNWKFRTYSAAMLHAEILARLKHPRPVMLNGRNFEARSTPVHFMMTSNHRAPSIEIARLSSDDRMTPPIPPEADDNVSQIATGRSGITQDVVNSEPNEDVPHVMISLALEENQNLDVNEWEEWLGAFPAIAKYVKVQGVFKSHSTLLLLSVPVMVWNLLPDNMACNFVAFIRSNNLATQSQGAARSTTAGDAAASKSMPPATLGEPKHPTSTDPGPTPSSNPESARSSNTALHLPQSNTSSTAPSRIIGRRQTAPTLGAMTDTPSDNIAKQPIRNQNRSSDMNIPMASKSIQKRHELAPHVQARLEVFFEGDQAPKAEVIEFLASNMGVETTDIHAWFAHRREKQQVHNKLVSLRLDDQRQASSRKGTRMILAGHLNNLLEIVPLAQILLIDLRSTADYDKSHIHGAINLRAPASFIHRATLPMIEKTLKDEMSRETFDNFPNCECVVFYDRRIEYDWECPTARALIHKFRVDGWLGQAFILKGPYREFSDSFDKYITGQKMTGNAKKYLESLQERSLQKSNDHQDEYNEWLTLLENEDRVPPTNLAPAAKAQRIDAIISHQKDLEDDLKRHHSALYRKALELNPDVNDNIIASMVEPLASAIEQISGGGRGGGGPGNVSSYHQPEKLLRETYNTRDHDPTDSDDELRARDGATQKTDVKTGPEQASTESVKERIRSIWKTRSVR</sequence>
<feature type="region of interest" description="Disordered" evidence="3">
    <location>
        <begin position="417"/>
        <end position="520"/>
    </location>
</feature>
<evidence type="ECO:0000313" key="7">
    <source>
        <dbReference type="Proteomes" id="UP000030651"/>
    </source>
</evidence>
<evidence type="ECO:0000256" key="2">
    <source>
        <dbReference type="RuleBase" id="RU000682"/>
    </source>
</evidence>
<evidence type="ECO:0008006" key="8">
    <source>
        <dbReference type="Google" id="ProtNLM"/>
    </source>
</evidence>
<dbReference type="HOGENOM" id="CLU_012330_0_0_1"/>
<feature type="region of interest" description="Disordered" evidence="3">
    <location>
        <begin position="1"/>
        <end position="43"/>
    </location>
</feature>
<dbReference type="InParanoid" id="W3X5L3"/>
<feature type="compositionally biased region" description="Low complexity" evidence="3">
    <location>
        <begin position="450"/>
        <end position="461"/>
    </location>
</feature>
<dbReference type="Pfam" id="PF00046">
    <property type="entry name" value="Homeodomain"/>
    <property type="match status" value="1"/>
</dbReference>
<gene>
    <name evidence="6" type="ORF">PFICI_08005</name>
</gene>
<dbReference type="PROSITE" id="PS50071">
    <property type="entry name" value="HOMEOBOX_2"/>
    <property type="match status" value="1"/>
</dbReference>
<feature type="domain" description="Homeobox" evidence="4">
    <location>
        <begin position="527"/>
        <end position="587"/>
    </location>
</feature>
<dbReference type="GeneID" id="19273018"/>
<feature type="compositionally biased region" description="Basic and acidic residues" evidence="3">
    <location>
        <begin position="871"/>
        <end position="900"/>
    </location>
</feature>
<dbReference type="KEGG" id="pfy:PFICI_08005"/>
<dbReference type="Pfam" id="PF00581">
    <property type="entry name" value="Rhodanese"/>
    <property type="match status" value="1"/>
</dbReference>
<evidence type="ECO:0000256" key="1">
    <source>
        <dbReference type="PROSITE-ProRule" id="PRU00108"/>
    </source>
</evidence>
<dbReference type="OMA" id="GPRMILP"/>
<protein>
    <recommendedName>
        <fullName evidence="8">Homeobox domain-containing protein</fullName>
    </recommendedName>
</protein>
<accession>W3X5L3</accession>
<dbReference type="RefSeq" id="XP_007834777.1">
    <property type="nucleotide sequence ID" value="XM_007836586.1"/>
</dbReference>
<feature type="compositionally biased region" description="Low complexity" evidence="3">
    <location>
        <begin position="421"/>
        <end position="434"/>
    </location>
</feature>
<keyword evidence="7" id="KW-1185">Reference proteome</keyword>
<dbReference type="PROSITE" id="PS50206">
    <property type="entry name" value="RHODANESE_3"/>
    <property type="match status" value="1"/>
</dbReference>